<feature type="region of interest" description="Disordered" evidence="1">
    <location>
        <begin position="631"/>
        <end position="1018"/>
    </location>
</feature>
<dbReference type="Proteomes" id="UP001307849">
    <property type="component" value="Unassembled WGS sequence"/>
</dbReference>
<feature type="compositionally biased region" description="Polar residues" evidence="1">
    <location>
        <begin position="718"/>
        <end position="733"/>
    </location>
</feature>
<gene>
    <name evidence="3" type="ORF">TWF506_003548</name>
</gene>
<feature type="compositionally biased region" description="Basic and acidic residues" evidence="1">
    <location>
        <begin position="643"/>
        <end position="655"/>
    </location>
</feature>
<feature type="region of interest" description="Disordered" evidence="1">
    <location>
        <begin position="1190"/>
        <end position="1225"/>
    </location>
</feature>
<feature type="compositionally biased region" description="Basic and acidic residues" evidence="1">
    <location>
        <begin position="765"/>
        <end position="780"/>
    </location>
</feature>
<feature type="compositionally biased region" description="Polar residues" evidence="1">
    <location>
        <begin position="378"/>
        <end position="393"/>
    </location>
</feature>
<dbReference type="AlphaFoldDB" id="A0AAN8NCW2"/>
<proteinExistence type="predicted"/>
<evidence type="ECO:0000259" key="2">
    <source>
        <dbReference type="PROSITE" id="PS50042"/>
    </source>
</evidence>
<reference evidence="3 4" key="1">
    <citation type="submission" date="2019-10" db="EMBL/GenBank/DDBJ databases">
        <authorList>
            <person name="Palmer J.M."/>
        </authorList>
    </citation>
    <scope>NUCLEOTIDE SEQUENCE [LARGE SCALE GENOMIC DNA]</scope>
    <source>
        <strain evidence="3 4">TWF506</strain>
    </source>
</reference>
<evidence type="ECO:0000256" key="1">
    <source>
        <dbReference type="SAM" id="MobiDB-lite"/>
    </source>
</evidence>
<feature type="compositionally biased region" description="Low complexity" evidence="1">
    <location>
        <begin position="1214"/>
        <end position="1225"/>
    </location>
</feature>
<evidence type="ECO:0000313" key="4">
    <source>
        <dbReference type="Proteomes" id="UP001307849"/>
    </source>
</evidence>
<name>A0AAN8NCW2_9PEZI</name>
<keyword evidence="4" id="KW-1185">Reference proteome</keyword>
<organism evidence="3 4">
    <name type="scientific">Arthrobotrys conoides</name>
    <dbReference type="NCBI Taxonomy" id="74498"/>
    <lineage>
        <taxon>Eukaryota</taxon>
        <taxon>Fungi</taxon>
        <taxon>Dikarya</taxon>
        <taxon>Ascomycota</taxon>
        <taxon>Pezizomycotina</taxon>
        <taxon>Orbiliomycetes</taxon>
        <taxon>Orbiliales</taxon>
        <taxon>Orbiliaceae</taxon>
        <taxon>Arthrobotrys</taxon>
    </lineage>
</organism>
<sequence>MCDGIKQLVIARAEGGTRLKTRRIADDVILMHLPPGYELHNKLKLNSSLLPVFGELSVLYIDDPKHATELIELARLRGASPLINSLPPKRREKPLPPHNEHPENIRFICDFLDDEEETQACRYRHVMGRIHEVIITGLLKYASSEPGNDKTKVLAYLQNLGRASPVWEDRVKKLLLEEHKVLQNMIKEIQGGWPFLQHFLTGNLITAAQWERLIITAMTETVRKSPVLRDYHMVVYDVSVDHFVHGKVGETLLTSLDAWRCNVGSINADSFRINSPFMTSRKHPMQRLDELGEKFFRKLTNTYQSGELLYTRAVLCRSILTTYFFQAFISVWDDCVLNGHLQGLKGLVPVYPKIMDRLRDHMAYGTCPRESHPGLGSTGNTTRKLTQGENNGISRIVPSKSSRILVVQAAVSEDVEMVDAGPLSDNSSETIIQQEELRSSGAHSISKQDEKRKQRRNRRKQIRKATLITIEQKPSQSSSALRGPRVTRIERLEFPSEDLVDEEALDAPSAPSHMVNKAPNETIALKNIQATSLEKQSLPKDRSIKSTDDKSENLGLAAEAFDVGKELTEEVEKLALPEASVGGQNHIKNRAKKERRKARAANIAALQVEQTSPRSEQEVAVSSPPTIKEIVPALEKQSRKQKKLDSKAEKLRLAEQAKNIKPSNPTVPSQSVGEPITPVHQKREKEMPRRRKTIALVAPRIVPGAPIVGTAVQRATKPDQSAASKSQASTPSKPDSDLYDDPEAIAAGIKASEEEESSWTKVGAKKPEISKTAKFMEMRGLRSSGHGHNAVFPNKNVPSRSQPHHKPNPKAPVVQGKSLPAQNQAKVSPPRSQRKVTPPHSQVKAVSPPSDMKVTSPQSQTRSATSQSQTKTAQNQVLPKSDASKTSTPNKKPSPKENQKPPGKQNRQKREARIPVINSMKEFPTLATSTKLLGRQKDTQATEEQSMDMTVELASHGVDSPAPTHTATASAVGEAKASDKDSVQKKAQSVSAASPSHPVSSVKTQKSEPPVVPRAAELDKDATIIPKAAESGVEPFAVKGQVLQDTDAKAPITKLKETLDLPTSTSPLAGPSHEVNAPVTPTRALTKRERRALAKKVAEEQKAPKLSIKERAELRRSLEGKKSPESVVPVVATEKASTTESPGIAHPGNPPTSPGIVHPGKITLASGVNNGMRYEVVATEEVAKILGGARARAPAPPPGVSQPGYNGAGGFAGGPRRPNNFGGVG</sequence>
<feature type="compositionally biased region" description="Polar residues" evidence="1">
    <location>
        <begin position="661"/>
        <end position="672"/>
    </location>
</feature>
<feature type="compositionally biased region" description="Basic and acidic residues" evidence="1">
    <location>
        <begin position="1096"/>
        <end position="1124"/>
    </location>
</feature>
<feature type="compositionally biased region" description="Basic residues" evidence="1">
    <location>
        <begin position="453"/>
        <end position="463"/>
    </location>
</feature>
<accession>A0AAN8NCW2</accession>
<protein>
    <recommendedName>
        <fullName evidence="2">Cyclic nucleotide-binding domain-containing protein</fullName>
    </recommendedName>
</protein>
<dbReference type="InterPro" id="IPR000595">
    <property type="entry name" value="cNMP-bd_dom"/>
</dbReference>
<feature type="compositionally biased region" description="Low complexity" evidence="1">
    <location>
        <begin position="960"/>
        <end position="971"/>
    </location>
</feature>
<dbReference type="PROSITE" id="PS50042">
    <property type="entry name" value="CNMP_BINDING_3"/>
    <property type="match status" value="1"/>
</dbReference>
<evidence type="ECO:0000313" key="3">
    <source>
        <dbReference type="EMBL" id="KAK6500785.1"/>
    </source>
</evidence>
<feature type="region of interest" description="Disordered" evidence="1">
    <location>
        <begin position="366"/>
        <end position="393"/>
    </location>
</feature>
<comment type="caution">
    <text evidence="3">The sequence shown here is derived from an EMBL/GenBank/DDBJ whole genome shotgun (WGS) entry which is preliminary data.</text>
</comment>
<feature type="region of interest" description="Disordered" evidence="1">
    <location>
        <begin position="434"/>
        <end position="465"/>
    </location>
</feature>
<feature type="domain" description="Cyclic nucleotide-binding" evidence="2">
    <location>
        <begin position="52"/>
        <end position="68"/>
    </location>
</feature>
<dbReference type="EMBL" id="JAVHJM010000012">
    <property type="protein sequence ID" value="KAK6500785.1"/>
    <property type="molecule type" value="Genomic_DNA"/>
</dbReference>
<feature type="compositionally biased region" description="Low complexity" evidence="1">
    <location>
        <begin position="989"/>
        <end position="1002"/>
    </location>
</feature>
<feature type="region of interest" description="Disordered" evidence="1">
    <location>
        <begin position="605"/>
        <end position="624"/>
    </location>
</feature>
<feature type="region of interest" description="Disordered" evidence="1">
    <location>
        <begin position="1056"/>
        <end position="1160"/>
    </location>
</feature>
<feature type="compositionally biased region" description="Low complexity" evidence="1">
    <location>
        <begin position="855"/>
        <end position="874"/>
    </location>
</feature>